<dbReference type="NCBIfam" id="NF006826">
    <property type="entry name" value="PRK09347.1-3"/>
    <property type="match status" value="1"/>
</dbReference>
<keyword evidence="5" id="KW-0547">Nucleotide-binding</keyword>
<dbReference type="EMBL" id="JADIMP010000010">
    <property type="protein sequence ID" value="MBO8440929.1"/>
    <property type="molecule type" value="Genomic_DNA"/>
</dbReference>
<comment type="catalytic activity">
    <reaction evidence="1 5">
        <text>GTP + H2O = 7,8-dihydroneopterin 3'-triphosphate + formate + H(+)</text>
        <dbReference type="Rhea" id="RHEA:17473"/>
        <dbReference type="ChEBI" id="CHEBI:15377"/>
        <dbReference type="ChEBI" id="CHEBI:15378"/>
        <dbReference type="ChEBI" id="CHEBI:15740"/>
        <dbReference type="ChEBI" id="CHEBI:37565"/>
        <dbReference type="ChEBI" id="CHEBI:58462"/>
        <dbReference type="EC" id="3.5.4.16"/>
    </reaction>
</comment>
<dbReference type="GO" id="GO:0005737">
    <property type="term" value="C:cytoplasm"/>
    <property type="evidence" value="ECO:0007669"/>
    <property type="project" value="TreeGrafter"/>
</dbReference>
<dbReference type="FunFam" id="3.30.1130.10:FF:000001">
    <property type="entry name" value="GTP cyclohydrolase 1"/>
    <property type="match status" value="1"/>
</dbReference>
<dbReference type="SUPFAM" id="SSF55620">
    <property type="entry name" value="Tetrahydrobiopterin biosynthesis enzymes-like"/>
    <property type="match status" value="1"/>
</dbReference>
<dbReference type="PANTHER" id="PTHR11109:SF7">
    <property type="entry name" value="GTP CYCLOHYDROLASE 1"/>
    <property type="match status" value="1"/>
</dbReference>
<dbReference type="Gene3D" id="1.10.286.10">
    <property type="match status" value="1"/>
</dbReference>
<name>A0A9D9E3Z8_9LACO</name>
<keyword evidence="4 5" id="KW-0378">Hydrolase</keyword>
<evidence type="ECO:0000256" key="1">
    <source>
        <dbReference type="ARBA" id="ARBA00001052"/>
    </source>
</evidence>
<gene>
    <name evidence="5 7" type="primary">folE</name>
    <name evidence="7" type="ORF">IAA89_00545</name>
</gene>
<dbReference type="NCBIfam" id="TIGR00063">
    <property type="entry name" value="folE"/>
    <property type="match status" value="1"/>
</dbReference>
<keyword evidence="5" id="KW-0479">Metal-binding</keyword>
<comment type="similarity">
    <text evidence="5">Belongs to the GTP cyclohydrolase I family.</text>
</comment>
<evidence type="ECO:0000259" key="6">
    <source>
        <dbReference type="Pfam" id="PF01227"/>
    </source>
</evidence>
<dbReference type="AlphaFoldDB" id="A0A9D9E3Z8"/>
<protein>
    <recommendedName>
        <fullName evidence="5">GTP cyclohydrolase 1</fullName>
        <ecNumber evidence="5">3.5.4.16</ecNumber>
    </recommendedName>
    <alternativeName>
        <fullName evidence="5">GTP cyclohydrolase I</fullName>
        <shortName evidence="5">GTP-CH-I</shortName>
    </alternativeName>
</protein>
<evidence type="ECO:0000313" key="7">
    <source>
        <dbReference type="EMBL" id="MBO8440929.1"/>
    </source>
</evidence>
<proteinExistence type="inferred from homology"/>
<dbReference type="InterPro" id="IPR043134">
    <property type="entry name" value="GTP-CH-I_N"/>
</dbReference>
<dbReference type="EC" id="3.5.4.16" evidence="5"/>
<evidence type="ECO:0000256" key="3">
    <source>
        <dbReference type="ARBA" id="ARBA00022563"/>
    </source>
</evidence>
<feature type="binding site" evidence="5">
    <location>
        <position position="79"/>
    </location>
    <ligand>
        <name>Zn(2+)</name>
        <dbReference type="ChEBI" id="CHEBI:29105"/>
    </ligand>
</feature>
<reference evidence="7" key="1">
    <citation type="submission" date="2020-10" db="EMBL/GenBank/DDBJ databases">
        <authorList>
            <person name="Gilroy R."/>
        </authorList>
    </citation>
    <scope>NUCLEOTIDE SEQUENCE</scope>
    <source>
        <strain evidence="7">C6-149</strain>
    </source>
</reference>
<keyword evidence="3 5" id="KW-0554">One-carbon metabolism</keyword>
<dbReference type="GO" id="GO:0006730">
    <property type="term" value="P:one-carbon metabolic process"/>
    <property type="evidence" value="ECO:0007669"/>
    <property type="project" value="UniProtKB-UniRule"/>
</dbReference>
<feature type="binding site" evidence="5">
    <location>
        <position position="76"/>
    </location>
    <ligand>
        <name>Zn(2+)</name>
        <dbReference type="ChEBI" id="CHEBI:29105"/>
    </ligand>
</feature>
<feature type="domain" description="GTP cyclohydrolase I" evidence="6">
    <location>
        <begin position="8"/>
        <end position="184"/>
    </location>
</feature>
<sequence>MTSKEEKIAKAISEILVAIGEDPERTGLAETPKRVSKSLLELCSSTNREFKNYKVFKENVDNNLIMVGNIDFYSLCEHHMLPFFGKVYIAYIANDNNIIGLSKLPRLVDYVSHKLTIQERITREIIDELNKILKPQGVAVLVKARHMCMEMRGVRKGNSITQTVKYSGIFKENKELQQDFLDRVDNARL</sequence>
<dbReference type="HAMAP" id="MF_00223">
    <property type="entry name" value="FolE"/>
    <property type="match status" value="1"/>
</dbReference>
<dbReference type="NCBIfam" id="NF006825">
    <property type="entry name" value="PRK09347.1-2"/>
    <property type="match status" value="1"/>
</dbReference>
<comment type="caution">
    <text evidence="7">The sequence shown here is derived from an EMBL/GenBank/DDBJ whole genome shotgun (WGS) entry which is preliminary data.</text>
</comment>
<dbReference type="GO" id="GO:0046654">
    <property type="term" value="P:tetrahydrofolate biosynthetic process"/>
    <property type="evidence" value="ECO:0007669"/>
    <property type="project" value="UniProtKB-UniRule"/>
</dbReference>
<dbReference type="GO" id="GO:0006729">
    <property type="term" value="P:tetrahydrobiopterin biosynthetic process"/>
    <property type="evidence" value="ECO:0007669"/>
    <property type="project" value="TreeGrafter"/>
</dbReference>
<dbReference type="PANTHER" id="PTHR11109">
    <property type="entry name" value="GTP CYCLOHYDROLASE I"/>
    <property type="match status" value="1"/>
</dbReference>
<dbReference type="InterPro" id="IPR001474">
    <property type="entry name" value="GTP_CycHdrlase_I"/>
</dbReference>
<evidence type="ECO:0000313" key="8">
    <source>
        <dbReference type="Proteomes" id="UP000823614"/>
    </source>
</evidence>
<dbReference type="InterPro" id="IPR043133">
    <property type="entry name" value="GTP-CH-I_C/QueF"/>
</dbReference>
<dbReference type="InterPro" id="IPR020602">
    <property type="entry name" value="GTP_CycHdrlase_I_dom"/>
</dbReference>
<dbReference type="Proteomes" id="UP000823614">
    <property type="component" value="Unassembled WGS sequence"/>
</dbReference>
<dbReference type="Pfam" id="PF01227">
    <property type="entry name" value="GTP_cyclohydroI"/>
    <property type="match status" value="1"/>
</dbReference>
<keyword evidence="5" id="KW-0862">Zinc</keyword>
<dbReference type="Gene3D" id="3.30.1130.10">
    <property type="match status" value="1"/>
</dbReference>
<comment type="subunit">
    <text evidence="5">Homopolymer.</text>
</comment>
<evidence type="ECO:0000256" key="2">
    <source>
        <dbReference type="ARBA" id="ARBA00005080"/>
    </source>
</evidence>
<evidence type="ECO:0000256" key="4">
    <source>
        <dbReference type="ARBA" id="ARBA00022801"/>
    </source>
</evidence>
<accession>A0A9D9E3Z8</accession>
<feature type="binding site" evidence="5">
    <location>
        <position position="148"/>
    </location>
    <ligand>
        <name>Zn(2+)</name>
        <dbReference type="ChEBI" id="CHEBI:29105"/>
    </ligand>
</feature>
<comment type="pathway">
    <text evidence="2 5">Cofactor biosynthesis; 7,8-dihydroneopterin triphosphate biosynthesis; 7,8-dihydroneopterin triphosphate from GTP: step 1/1.</text>
</comment>
<keyword evidence="5" id="KW-0342">GTP-binding</keyword>
<dbReference type="GO" id="GO:0008270">
    <property type="term" value="F:zinc ion binding"/>
    <property type="evidence" value="ECO:0007669"/>
    <property type="project" value="UniProtKB-UniRule"/>
</dbReference>
<dbReference type="GO" id="GO:0003934">
    <property type="term" value="F:GTP cyclohydrolase I activity"/>
    <property type="evidence" value="ECO:0007669"/>
    <property type="project" value="UniProtKB-UniRule"/>
</dbReference>
<evidence type="ECO:0000256" key="5">
    <source>
        <dbReference type="HAMAP-Rule" id="MF_00223"/>
    </source>
</evidence>
<dbReference type="GO" id="GO:0005525">
    <property type="term" value="F:GTP binding"/>
    <property type="evidence" value="ECO:0007669"/>
    <property type="project" value="UniProtKB-KW"/>
</dbReference>
<reference evidence="7" key="2">
    <citation type="journal article" date="2021" name="PeerJ">
        <title>Extensive microbial diversity within the chicken gut microbiome revealed by metagenomics and culture.</title>
        <authorList>
            <person name="Gilroy R."/>
            <person name="Ravi A."/>
            <person name="Getino M."/>
            <person name="Pursley I."/>
            <person name="Horton D.L."/>
            <person name="Alikhan N.F."/>
            <person name="Baker D."/>
            <person name="Gharbi K."/>
            <person name="Hall N."/>
            <person name="Watson M."/>
            <person name="Adriaenssens E.M."/>
            <person name="Foster-Nyarko E."/>
            <person name="Jarju S."/>
            <person name="Secka A."/>
            <person name="Antonio M."/>
            <person name="Oren A."/>
            <person name="Chaudhuri R.R."/>
            <person name="La Ragione R."/>
            <person name="Hildebrand F."/>
            <person name="Pallen M.J."/>
        </authorList>
    </citation>
    <scope>NUCLEOTIDE SEQUENCE</scope>
    <source>
        <strain evidence="7">C6-149</strain>
    </source>
</reference>
<organism evidence="7 8">
    <name type="scientific">Candidatus Gallilactobacillus intestinavium</name>
    <dbReference type="NCBI Taxonomy" id="2840838"/>
    <lineage>
        <taxon>Bacteria</taxon>
        <taxon>Bacillati</taxon>
        <taxon>Bacillota</taxon>
        <taxon>Bacilli</taxon>
        <taxon>Lactobacillales</taxon>
        <taxon>Lactobacillaceae</taxon>
        <taxon>Lactobacillaceae incertae sedis</taxon>
        <taxon>Candidatus Gallilactobacillus</taxon>
    </lineage>
</organism>